<evidence type="ECO:0000256" key="1">
    <source>
        <dbReference type="ARBA" id="ARBA00004613"/>
    </source>
</evidence>
<dbReference type="AlphaFoldDB" id="A0A3Q1HGI0"/>
<evidence type="ECO:0000259" key="7">
    <source>
        <dbReference type="PROSITE" id="PS50188"/>
    </source>
</evidence>
<dbReference type="SUPFAM" id="SSF49899">
    <property type="entry name" value="Concanavalin A-like lectins/glucanases"/>
    <property type="match status" value="1"/>
</dbReference>
<dbReference type="PANTHER" id="PTHR31594">
    <property type="entry name" value="AIG1-TYPE G DOMAIN-CONTAINING PROTEIN"/>
    <property type="match status" value="1"/>
</dbReference>
<reference evidence="8" key="2">
    <citation type="submission" date="2025-08" db="UniProtKB">
        <authorList>
            <consortium name="Ensembl"/>
        </authorList>
    </citation>
    <scope>IDENTIFICATION</scope>
</reference>
<proteinExistence type="inferred from homology"/>
<dbReference type="OrthoDB" id="8954335at2759"/>
<dbReference type="InParanoid" id="A0A3Q1HGI0"/>
<keyword evidence="3" id="KW-0964">Secreted</keyword>
<dbReference type="Proteomes" id="UP000265040">
    <property type="component" value="Chromosome 12"/>
</dbReference>
<dbReference type="Pfam" id="PF24674">
    <property type="entry name" value="MACPF_SNTX"/>
    <property type="match status" value="1"/>
</dbReference>
<dbReference type="FunCoup" id="A0A3Q1HGI0">
    <property type="interactions" value="17"/>
</dbReference>
<comment type="subcellular location">
    <subcellularLocation>
        <location evidence="1">Secreted</location>
    </subcellularLocation>
</comment>
<dbReference type="SMART" id="SM00589">
    <property type="entry name" value="PRY"/>
    <property type="match status" value="1"/>
</dbReference>
<keyword evidence="4" id="KW-0800">Toxin</keyword>
<dbReference type="PROSITE" id="PS50188">
    <property type="entry name" value="B302_SPRY"/>
    <property type="match status" value="1"/>
</dbReference>
<reference evidence="8" key="1">
    <citation type="submission" date="2021-04" db="EMBL/GenBank/DDBJ databases">
        <authorList>
            <consortium name="Wellcome Sanger Institute Data Sharing"/>
        </authorList>
    </citation>
    <scope>NUCLEOTIDE SEQUENCE [LARGE SCALE GENOMIC DNA]</scope>
</reference>
<evidence type="ECO:0000313" key="9">
    <source>
        <dbReference type="Proteomes" id="UP000265040"/>
    </source>
</evidence>
<protein>
    <recommendedName>
        <fullName evidence="7">B30.2/SPRY domain-containing protein</fullName>
    </recommendedName>
</protein>
<keyword evidence="6" id="KW-0204">Cytolysis</keyword>
<dbReference type="InterPro" id="IPR013320">
    <property type="entry name" value="ConA-like_dom_sf"/>
</dbReference>
<dbReference type="InterPro" id="IPR001870">
    <property type="entry name" value="B30.2/SPRY"/>
</dbReference>
<dbReference type="InterPro" id="IPR043136">
    <property type="entry name" value="B30.2/SPRY_sf"/>
</dbReference>
<dbReference type="GO" id="GO:0005576">
    <property type="term" value="C:extracellular region"/>
    <property type="evidence" value="ECO:0007669"/>
    <property type="project" value="UniProtKB-SubCell"/>
</dbReference>
<dbReference type="InterPro" id="IPR048997">
    <property type="entry name" value="Stonustoxin-like_helical"/>
</dbReference>
<evidence type="ECO:0000256" key="5">
    <source>
        <dbReference type="ARBA" id="ARBA00022735"/>
    </source>
</evidence>
<sequence length="716" mass="81098">MASENMEVAALGRPFTVGMLYDARKDKLIPGLTLQDDATLQNKIHESSQQGSTFQITSSDSIQEKTSLLDVEASLKASFLGGLIEVGGSAKYLNDQKKFKNQSRVTLQYKATTHFKQLSLSTPEARKTHQIDDAVKSVATHVVTAILYGANAFFVFDSQKLQADSVQEIQGSMEAVIRKIPALDIQGKVDIKLSDKEKELTDKFSCTFHGDFILDSNPATFQDAVKTYQELPKLLGAQKENSVPLKVWLMPLKKLDSTAADIVKQIEVAVVSKVQEALDGVNELKMRCNESLEDSLVECFPQIQKKLSRFQRNCDDYRSSIKEAIAKKLPSIRAGEEDECSLEKLFEHRDTSPFSDENLNNWLLDKERQINIIKSCLDGIDRTNIIANESQFDRVIFTPGVEDILCFVFTSLESADSYLDKMVNYLHQHDSKQAVDVDPPSKDRWYKSDEVISRMKEKAKLFHALYKELKNSSRVRLVVTTKSDEKNRGASLYHYSKGKLITADFTKPDVPPVEKISDKSSLMWYACDLTMDTNTVNYDLTLSDGNKKATHGTRQSYPDHPKRFRDFPQVLCNESLTGRHYWEVEWEDGYNEDVAVGVAYKEIPRTGEGSLLGRNDMSWCFGLYTVKPELFRSHKNNCKHLPFPPTGCKRLGVYLDWPAGTLSFYQVSSNTLSHLYTYHTTFTQPVYPGCFIKIPVTDRTFHQMSVDMMICSLKST</sequence>
<dbReference type="InterPro" id="IPR003877">
    <property type="entry name" value="SPRY_dom"/>
</dbReference>
<dbReference type="PANTHER" id="PTHR31594:SF16">
    <property type="entry name" value="SI:CH211-281L24.3"/>
    <property type="match status" value="1"/>
</dbReference>
<dbReference type="InterPro" id="IPR040581">
    <property type="entry name" value="Thioredoxin_11"/>
</dbReference>
<evidence type="ECO:0000256" key="6">
    <source>
        <dbReference type="ARBA" id="ARBA00022852"/>
    </source>
</evidence>
<dbReference type="CDD" id="cd16040">
    <property type="entry name" value="SPRY_PRY_SNTX"/>
    <property type="match status" value="1"/>
</dbReference>
<dbReference type="GO" id="GO:0031640">
    <property type="term" value="P:killing of cells of another organism"/>
    <property type="evidence" value="ECO:0007669"/>
    <property type="project" value="UniProtKB-KW"/>
</dbReference>
<keyword evidence="5" id="KW-0354">Hemolysis</keyword>
<comment type="similarity">
    <text evidence="2">Belongs to the SNTX/VTX toxin family.</text>
</comment>
<dbReference type="InterPro" id="IPR052090">
    <property type="entry name" value="Cytolytic_pore-forming_toxin"/>
</dbReference>
<dbReference type="GO" id="GO:0090729">
    <property type="term" value="F:toxin activity"/>
    <property type="evidence" value="ECO:0007669"/>
    <property type="project" value="UniProtKB-KW"/>
</dbReference>
<keyword evidence="9" id="KW-1185">Reference proteome</keyword>
<dbReference type="Ensembl" id="ENSATET00000004059.3">
    <property type="protein sequence ID" value="ENSATEP00000004023.2"/>
    <property type="gene ID" value="ENSATEG00000032849.1"/>
</dbReference>
<accession>A0A3Q1HGI0</accession>
<evidence type="ECO:0000313" key="8">
    <source>
        <dbReference type="Ensembl" id="ENSATEP00000004023.2"/>
    </source>
</evidence>
<dbReference type="InterPro" id="IPR003879">
    <property type="entry name" value="Butyrophylin_SPRY"/>
</dbReference>
<dbReference type="Gene3D" id="2.60.120.920">
    <property type="match status" value="1"/>
</dbReference>
<dbReference type="Pfam" id="PF13765">
    <property type="entry name" value="PRY"/>
    <property type="match status" value="1"/>
</dbReference>
<dbReference type="Pfam" id="PF21109">
    <property type="entry name" value="Stonustoxin_helical"/>
    <property type="match status" value="1"/>
</dbReference>
<dbReference type="PRINTS" id="PR01407">
    <property type="entry name" value="BUTYPHLNCDUF"/>
</dbReference>
<dbReference type="GeneTree" id="ENSGT00390000014380"/>
<reference evidence="8" key="3">
    <citation type="submission" date="2025-09" db="UniProtKB">
        <authorList>
            <consortium name="Ensembl"/>
        </authorList>
    </citation>
    <scope>IDENTIFICATION</scope>
</reference>
<evidence type="ECO:0000256" key="3">
    <source>
        <dbReference type="ARBA" id="ARBA00022525"/>
    </source>
</evidence>
<feature type="domain" description="B30.2/SPRY" evidence="7">
    <location>
        <begin position="509"/>
        <end position="708"/>
    </location>
</feature>
<dbReference type="Pfam" id="PF18078">
    <property type="entry name" value="Thioredoxin_11"/>
    <property type="match status" value="1"/>
</dbReference>
<name>A0A3Q1HGI0_ANATE</name>
<dbReference type="Pfam" id="PF00622">
    <property type="entry name" value="SPRY"/>
    <property type="match status" value="1"/>
</dbReference>
<organism evidence="8 9">
    <name type="scientific">Anabas testudineus</name>
    <name type="common">Climbing perch</name>
    <name type="synonym">Anthias testudineus</name>
    <dbReference type="NCBI Taxonomy" id="64144"/>
    <lineage>
        <taxon>Eukaryota</taxon>
        <taxon>Metazoa</taxon>
        <taxon>Chordata</taxon>
        <taxon>Craniata</taxon>
        <taxon>Vertebrata</taxon>
        <taxon>Euteleostomi</taxon>
        <taxon>Actinopterygii</taxon>
        <taxon>Neopterygii</taxon>
        <taxon>Teleostei</taxon>
        <taxon>Neoteleostei</taxon>
        <taxon>Acanthomorphata</taxon>
        <taxon>Anabantaria</taxon>
        <taxon>Anabantiformes</taxon>
        <taxon>Anabantoidei</taxon>
        <taxon>Anabantidae</taxon>
        <taxon>Anabas</taxon>
    </lineage>
</organism>
<evidence type="ECO:0000256" key="2">
    <source>
        <dbReference type="ARBA" id="ARBA00006480"/>
    </source>
</evidence>
<dbReference type="InterPro" id="IPR056072">
    <property type="entry name" value="SNTX_MACPF/CDC-like_dom"/>
</dbReference>
<evidence type="ECO:0000256" key="4">
    <source>
        <dbReference type="ARBA" id="ARBA00022656"/>
    </source>
</evidence>
<dbReference type="InterPro" id="IPR006574">
    <property type="entry name" value="PRY"/>
</dbReference>
<dbReference type="SMART" id="SM00449">
    <property type="entry name" value="SPRY"/>
    <property type="match status" value="1"/>
</dbReference>